<protein>
    <recommendedName>
        <fullName evidence="2">Apea-like HEPN domain-containing protein</fullName>
    </recommendedName>
</protein>
<organism evidence="3 4">
    <name type="scientific">Clavibacter michiganensis subsp. michiganensis</name>
    <dbReference type="NCBI Taxonomy" id="33013"/>
    <lineage>
        <taxon>Bacteria</taxon>
        <taxon>Bacillati</taxon>
        <taxon>Actinomycetota</taxon>
        <taxon>Actinomycetes</taxon>
        <taxon>Micrococcales</taxon>
        <taxon>Microbacteriaceae</taxon>
        <taxon>Clavibacter</taxon>
    </lineage>
</organism>
<proteinExistence type="predicted"/>
<gene>
    <name evidence="3" type="ORF">CMMCAS07_01460</name>
</gene>
<keyword evidence="4" id="KW-1185">Reference proteome</keyword>
<dbReference type="AlphaFoldDB" id="A0A251XJ82"/>
<dbReference type="Proteomes" id="UP000195062">
    <property type="component" value="Unassembled WGS sequence"/>
</dbReference>
<reference evidence="3 4" key="1">
    <citation type="submission" date="2016-08" db="EMBL/GenBank/DDBJ databases">
        <title>Genome sequence of Clavibacter michiganensis subsp. michiganensis strain CASJ007.</title>
        <authorList>
            <person name="Thapa S.P."/>
            <person name="Coaker G."/>
        </authorList>
    </citation>
    <scope>NUCLEOTIDE SEQUENCE [LARGE SCALE GENOMIC DNA]</scope>
    <source>
        <strain evidence="3">CASJ007</strain>
    </source>
</reference>
<evidence type="ECO:0000256" key="1">
    <source>
        <dbReference type="SAM" id="MobiDB-lite"/>
    </source>
</evidence>
<comment type="caution">
    <text evidence="3">The sequence shown here is derived from an EMBL/GenBank/DDBJ whole genome shotgun (WGS) entry which is preliminary data.</text>
</comment>
<dbReference type="Pfam" id="PF18739">
    <property type="entry name" value="HEPN_Apea"/>
    <property type="match status" value="1"/>
</dbReference>
<evidence type="ECO:0000313" key="4">
    <source>
        <dbReference type="Proteomes" id="UP000195062"/>
    </source>
</evidence>
<evidence type="ECO:0000313" key="3">
    <source>
        <dbReference type="EMBL" id="OUE03585.1"/>
    </source>
</evidence>
<feature type="region of interest" description="Disordered" evidence="1">
    <location>
        <begin position="385"/>
        <end position="459"/>
    </location>
</feature>
<sequence>MSKATVQFWGQDRWAQWSKWTTEGKTAHNEEIKVTRHPLPPVAASYRGVDISLSDASPYVFIGGGQTKVTLTQSCAFRIAFPEAVPVDEFITEWLAPLGFLVATGIKSAAGVDIMWLGNDNWKEDESGKPIGKNLRAYLNNPERLDSEDELDPVQFLHKMRQFDFAKQLPLVIDAWKAHRVTLEQYLEWIHRKPASIVSQLSYMAQLVESFDRSLSPDPAVPDELVVLGDKAAELFRGAEELAHLSKNAKQAVVESTRPTLSQRLKRLDNETGKVVSKALGGGQWKAYVPLVRNSVAHGLPSSGFFSKNRIPLELSVDILEMLFEARLLVMFGFDKAQVAQMMTKDNPYWDSRVARITEHMQHFETFKAYAPNVEVEAEANTEATNVAAEPSEPGDAVDDSGASTPPQAEDASEASAVSEPPRTADAPLAKESPAVADVPQATDALQGTGASEVSGHQP</sequence>
<dbReference type="InterPro" id="IPR041229">
    <property type="entry name" value="HEPN_Apea"/>
</dbReference>
<name>A0A251XJ82_CLAMM</name>
<accession>A0A251XJ82</accession>
<evidence type="ECO:0000259" key="2">
    <source>
        <dbReference type="Pfam" id="PF18739"/>
    </source>
</evidence>
<feature type="compositionally biased region" description="Polar residues" evidence="1">
    <location>
        <begin position="444"/>
        <end position="459"/>
    </location>
</feature>
<dbReference type="EMBL" id="MDHH01000001">
    <property type="protein sequence ID" value="OUE03585.1"/>
    <property type="molecule type" value="Genomic_DNA"/>
</dbReference>
<feature type="domain" description="Apea-like HEPN" evidence="2">
    <location>
        <begin position="204"/>
        <end position="337"/>
    </location>
</feature>